<comment type="subcellular location">
    <subcellularLocation>
        <location evidence="1">Cell membrane</location>
        <topology evidence="1">Multi-pass membrane protein</topology>
    </subcellularLocation>
</comment>
<evidence type="ECO:0000313" key="11">
    <source>
        <dbReference type="Proteomes" id="UP000317648"/>
    </source>
</evidence>
<feature type="transmembrane region" description="Helical" evidence="9">
    <location>
        <begin position="302"/>
        <end position="324"/>
    </location>
</feature>
<dbReference type="KEGG" id="lcre:Pla8534_32270"/>
<evidence type="ECO:0000313" key="10">
    <source>
        <dbReference type="EMBL" id="QDU95412.1"/>
    </source>
</evidence>
<keyword evidence="11" id="KW-1185">Reference proteome</keyword>
<evidence type="ECO:0000256" key="6">
    <source>
        <dbReference type="ARBA" id="ARBA00023136"/>
    </source>
</evidence>
<dbReference type="PANTHER" id="PTHR30354:SF22">
    <property type="entry name" value="HIGH-AFFINITY GLUCONATE TRANSPORTER"/>
    <property type="match status" value="1"/>
</dbReference>
<feature type="transmembrane region" description="Helical" evidence="9">
    <location>
        <begin position="478"/>
        <end position="511"/>
    </location>
</feature>
<feature type="transmembrane region" description="Helical" evidence="9">
    <location>
        <begin position="6"/>
        <end position="39"/>
    </location>
</feature>
<keyword evidence="4 9" id="KW-0812">Transmembrane</keyword>
<protein>
    <submittedName>
        <fullName evidence="10">Inner membrane permease YgbN</fullName>
    </submittedName>
</protein>
<evidence type="ECO:0000256" key="7">
    <source>
        <dbReference type="ARBA" id="ARBA00049663"/>
    </source>
</evidence>
<evidence type="ECO:0000256" key="3">
    <source>
        <dbReference type="ARBA" id="ARBA00022475"/>
    </source>
</evidence>
<evidence type="ECO:0000256" key="4">
    <source>
        <dbReference type="ARBA" id="ARBA00022692"/>
    </source>
</evidence>
<feature type="region of interest" description="Disordered" evidence="8">
    <location>
        <begin position="108"/>
        <end position="134"/>
    </location>
</feature>
<feature type="transmembrane region" description="Helical" evidence="9">
    <location>
        <begin position="566"/>
        <end position="585"/>
    </location>
</feature>
<keyword evidence="3" id="KW-1003">Cell membrane</keyword>
<dbReference type="PANTHER" id="PTHR30354">
    <property type="entry name" value="GNT FAMILY GLUCONATE TRANSPORTER"/>
    <property type="match status" value="1"/>
</dbReference>
<accession>A0A518DU90</accession>
<evidence type="ECO:0000256" key="1">
    <source>
        <dbReference type="ARBA" id="ARBA00004651"/>
    </source>
</evidence>
<name>A0A518DU90_9BACT</name>
<gene>
    <name evidence="10" type="primary">ygbN</name>
    <name evidence="10" type="ORF">Pla8534_32270</name>
</gene>
<evidence type="ECO:0000256" key="8">
    <source>
        <dbReference type="SAM" id="MobiDB-lite"/>
    </source>
</evidence>
<dbReference type="RefSeq" id="WP_145054156.1">
    <property type="nucleotide sequence ID" value="NZ_CP036433.1"/>
</dbReference>
<proteinExistence type="inferred from homology"/>
<feature type="transmembrane region" description="Helical" evidence="9">
    <location>
        <begin position="436"/>
        <end position="458"/>
    </location>
</feature>
<feature type="transmembrane region" description="Helical" evidence="9">
    <location>
        <begin position="189"/>
        <end position="209"/>
    </location>
</feature>
<dbReference type="GO" id="GO:0005886">
    <property type="term" value="C:plasma membrane"/>
    <property type="evidence" value="ECO:0007669"/>
    <property type="project" value="UniProtKB-SubCell"/>
</dbReference>
<feature type="transmembrane region" description="Helical" evidence="9">
    <location>
        <begin position="264"/>
        <end position="282"/>
    </location>
</feature>
<evidence type="ECO:0000256" key="5">
    <source>
        <dbReference type="ARBA" id="ARBA00022989"/>
    </source>
</evidence>
<dbReference type="Pfam" id="PF02447">
    <property type="entry name" value="GntP_permease"/>
    <property type="match status" value="1"/>
</dbReference>
<evidence type="ECO:0000256" key="9">
    <source>
        <dbReference type="SAM" id="Phobius"/>
    </source>
</evidence>
<reference evidence="10 11" key="1">
    <citation type="submission" date="2019-02" db="EMBL/GenBank/DDBJ databases">
        <title>Deep-cultivation of Planctomycetes and their phenomic and genomic characterization uncovers novel biology.</title>
        <authorList>
            <person name="Wiegand S."/>
            <person name="Jogler M."/>
            <person name="Boedeker C."/>
            <person name="Pinto D."/>
            <person name="Vollmers J."/>
            <person name="Rivas-Marin E."/>
            <person name="Kohn T."/>
            <person name="Peeters S.H."/>
            <person name="Heuer A."/>
            <person name="Rast P."/>
            <person name="Oberbeckmann S."/>
            <person name="Bunk B."/>
            <person name="Jeske O."/>
            <person name="Meyerdierks A."/>
            <person name="Storesund J.E."/>
            <person name="Kallscheuer N."/>
            <person name="Luecker S."/>
            <person name="Lage O.M."/>
            <person name="Pohl T."/>
            <person name="Merkel B.J."/>
            <person name="Hornburger P."/>
            <person name="Mueller R.-W."/>
            <person name="Bruemmer F."/>
            <person name="Labrenz M."/>
            <person name="Spormann A.M."/>
            <person name="Op den Camp H."/>
            <person name="Overmann J."/>
            <person name="Amann R."/>
            <person name="Jetten M.S.M."/>
            <person name="Mascher T."/>
            <person name="Medema M.H."/>
            <person name="Devos D.P."/>
            <person name="Kaster A.-K."/>
            <person name="Ovreas L."/>
            <person name="Rohde M."/>
            <person name="Galperin M.Y."/>
            <person name="Jogler C."/>
        </authorList>
    </citation>
    <scope>NUCLEOTIDE SEQUENCE [LARGE SCALE GENOMIC DNA]</scope>
    <source>
        <strain evidence="10 11">Pla85_3_4</strain>
    </source>
</reference>
<keyword evidence="5 9" id="KW-1133">Transmembrane helix</keyword>
<dbReference type="GO" id="GO:0015128">
    <property type="term" value="F:gluconate transmembrane transporter activity"/>
    <property type="evidence" value="ECO:0007669"/>
    <property type="project" value="InterPro"/>
</dbReference>
<sequence>MHPLFILSIAIAIVLIGILAFRLHAFLALLLAALTVALLTPTKIDTPKLEKSAVSFDVIVAAGGQLEFRLQLSPSQAAIDERFYVVRPQGKGEPLHLGELKIVRFEKTKEPASDSPDGEPNAVDADKVDDAASEDTVEPAAGTAIAVWVGAAVPVQEGDLALRPYDLMESRISAPAVVAKGFGDTCRSIGLLIAMASIIGKCLLDSGAADRVVRTALRLVGQKLAPAAFVASGFLLGIPVFFDTVFYLMIPLGKAMRMRTGENYLLYILTIVAGGTMAHSLVPPTPGPLLVAEELGVNLLTMILMGCLVGTFSAGCGYLFACWINRRMVIPLRESPDMTLAEMKQLAHTDESQLPPFWLAILPIVLPVLFIAIGTAMDSYLDQTTVPPSWAIAIQPTVSLLGDKNIALLIATAIALVMLAWTRWTSLVDLTQAVQAALASGGVIILITGAGGAFGLAVRESGVTEEIQYLTSNLPGYLILPVAFFITTLIRTAQGSATVAMITAVSVLANLAKPGVLDFHPVYLAMAIGCGSKPVAWMADSGFWVICKMSGMTEAEGLKTVSPLSVVMGVSGLLVTMALAALFPMQG</sequence>
<feature type="transmembrane region" description="Helical" evidence="9">
    <location>
        <begin position="357"/>
        <end position="377"/>
    </location>
</feature>
<dbReference type="InterPro" id="IPR003474">
    <property type="entry name" value="Glcn_transporter"/>
</dbReference>
<keyword evidence="6 9" id="KW-0472">Membrane</keyword>
<dbReference type="EMBL" id="CP036433">
    <property type="protein sequence ID" value="QDU95412.1"/>
    <property type="molecule type" value="Genomic_DNA"/>
</dbReference>
<comment type="similarity">
    <text evidence="7">Belongs to the GntP permease family.</text>
</comment>
<organism evidence="10 11">
    <name type="scientific">Lignipirellula cremea</name>
    <dbReference type="NCBI Taxonomy" id="2528010"/>
    <lineage>
        <taxon>Bacteria</taxon>
        <taxon>Pseudomonadati</taxon>
        <taxon>Planctomycetota</taxon>
        <taxon>Planctomycetia</taxon>
        <taxon>Pirellulales</taxon>
        <taxon>Pirellulaceae</taxon>
        <taxon>Lignipirellula</taxon>
    </lineage>
</organism>
<dbReference type="AlphaFoldDB" id="A0A518DU90"/>
<feature type="transmembrane region" description="Helical" evidence="9">
    <location>
        <begin position="229"/>
        <end position="252"/>
    </location>
</feature>
<keyword evidence="2" id="KW-0813">Transport</keyword>
<dbReference type="Proteomes" id="UP000317648">
    <property type="component" value="Chromosome"/>
</dbReference>
<feature type="transmembrane region" description="Helical" evidence="9">
    <location>
        <begin position="406"/>
        <end position="424"/>
    </location>
</feature>
<dbReference type="OrthoDB" id="9787129at2"/>
<evidence type="ECO:0000256" key="2">
    <source>
        <dbReference type="ARBA" id="ARBA00022448"/>
    </source>
</evidence>